<dbReference type="InterPro" id="IPR056411">
    <property type="entry name" value="CysS_C"/>
</dbReference>
<feature type="short sequence motif" description="'KMSKS' region" evidence="9">
    <location>
        <begin position="281"/>
        <end position="285"/>
    </location>
</feature>
<comment type="cofactor">
    <cofactor evidence="9">
        <name>Zn(2+)</name>
        <dbReference type="ChEBI" id="CHEBI:29105"/>
    </cofactor>
    <text evidence="9">Binds 1 zinc ion per subunit.</text>
</comment>
<dbReference type="Proteomes" id="UP000177042">
    <property type="component" value="Unassembled WGS sequence"/>
</dbReference>
<feature type="binding site" evidence="9">
    <location>
        <position position="249"/>
    </location>
    <ligand>
        <name>Zn(2+)</name>
        <dbReference type="ChEBI" id="CHEBI:29105"/>
    </ligand>
</feature>
<dbReference type="CDD" id="cd00672">
    <property type="entry name" value="CysRS_core"/>
    <property type="match status" value="1"/>
</dbReference>
<dbReference type="EMBL" id="MFCX01000003">
    <property type="protein sequence ID" value="OGE26787.1"/>
    <property type="molecule type" value="Genomic_DNA"/>
</dbReference>
<keyword evidence="4 9" id="KW-0547">Nucleotide-binding</keyword>
<dbReference type="GO" id="GO:0004817">
    <property type="term" value="F:cysteine-tRNA ligase activity"/>
    <property type="evidence" value="ECO:0007669"/>
    <property type="project" value="UniProtKB-UniRule"/>
</dbReference>
<keyword evidence="3 9" id="KW-0479">Metal-binding</keyword>
<proteinExistence type="inferred from homology"/>
<feature type="domain" description="tRNA synthetases class I catalytic" evidence="10">
    <location>
        <begin position="15"/>
        <end position="329"/>
    </location>
</feature>
<feature type="binding site" evidence="9">
    <location>
        <position position="284"/>
    </location>
    <ligand>
        <name>ATP</name>
        <dbReference type="ChEBI" id="CHEBI:30616"/>
    </ligand>
</feature>
<dbReference type="NCBIfam" id="TIGR00435">
    <property type="entry name" value="cysS"/>
    <property type="match status" value="1"/>
</dbReference>
<name>A0A1F5JDR4_9BACT</name>
<feature type="binding site" evidence="9">
    <location>
        <position position="253"/>
    </location>
    <ligand>
        <name>Zn(2+)</name>
        <dbReference type="ChEBI" id="CHEBI:29105"/>
    </ligand>
</feature>
<evidence type="ECO:0000256" key="3">
    <source>
        <dbReference type="ARBA" id="ARBA00022723"/>
    </source>
</evidence>
<dbReference type="InterPro" id="IPR032678">
    <property type="entry name" value="tRNA-synt_1_cat_dom"/>
</dbReference>
<dbReference type="GO" id="GO:0005829">
    <property type="term" value="C:cytosol"/>
    <property type="evidence" value="ECO:0007669"/>
    <property type="project" value="TreeGrafter"/>
</dbReference>
<protein>
    <recommendedName>
        <fullName evidence="9">Cysteine--tRNA ligase</fullName>
        <ecNumber evidence="9">6.1.1.16</ecNumber>
    </recommendedName>
    <alternativeName>
        <fullName evidence="9">Cysteinyl-tRNA synthetase</fullName>
        <shortName evidence="9">CysRS</shortName>
    </alternativeName>
</protein>
<dbReference type="Pfam" id="PF23493">
    <property type="entry name" value="CysS_C"/>
    <property type="match status" value="1"/>
</dbReference>
<evidence type="ECO:0000256" key="1">
    <source>
        <dbReference type="ARBA" id="ARBA00011245"/>
    </source>
</evidence>
<sequence>MFKLYNTLRRRIEQFEPINSPHVGLYTCGPTVYDYTHIGHLRKYVGDDLLKRILIANGFDVKHVQNITDVGHLTSDADEGDDKLDKRAKEKGMSVWEVAKFFEQYHFKSLDQVNVLRPNIVCRATEHIGEQIKLIEKLVKKGFTYQTKEAVYFDTSKFPDYGKLSGQKLEEKVVGVRKEVVVDPNKKNPADFVLWFFTVGHFQDHTMRWPSPWGEGFPGWHIECSAMSMEYLGDSFDIHTGGIDHIPVHHPNEIAQSEAATGKTFVKYWVHHNFLIVEGGKMSKSKGSFYRIDDILEKGFDPLALRYLFLTAHYRDKLNFTWQSLEASQNALNNLREEVREWDNPKIGCAEFEQKFIESVNNDLSIPQAVAVMWDMVTSDYPTSAKARSILEMDKVLGLKLDEFVSKPLEIPQEAQRLVKQREQAREKQDFKKSDDLRKEIKKLGFEVEDTPSGPRIVVN</sequence>
<dbReference type="SUPFAM" id="SSF47323">
    <property type="entry name" value="Anticodon-binding domain of a subclass of class I aminoacyl-tRNA synthetases"/>
    <property type="match status" value="1"/>
</dbReference>
<dbReference type="PRINTS" id="PR00983">
    <property type="entry name" value="TRNASYNTHCYS"/>
</dbReference>
<evidence type="ECO:0000256" key="9">
    <source>
        <dbReference type="HAMAP-Rule" id="MF_00041"/>
    </source>
</evidence>
<keyword evidence="2 9" id="KW-0436">Ligase</keyword>
<evidence type="ECO:0000256" key="5">
    <source>
        <dbReference type="ARBA" id="ARBA00022833"/>
    </source>
</evidence>
<comment type="catalytic activity">
    <reaction evidence="9">
        <text>tRNA(Cys) + L-cysteine + ATP = L-cysteinyl-tRNA(Cys) + AMP + diphosphate</text>
        <dbReference type="Rhea" id="RHEA:17773"/>
        <dbReference type="Rhea" id="RHEA-COMP:9661"/>
        <dbReference type="Rhea" id="RHEA-COMP:9679"/>
        <dbReference type="ChEBI" id="CHEBI:30616"/>
        <dbReference type="ChEBI" id="CHEBI:33019"/>
        <dbReference type="ChEBI" id="CHEBI:35235"/>
        <dbReference type="ChEBI" id="CHEBI:78442"/>
        <dbReference type="ChEBI" id="CHEBI:78517"/>
        <dbReference type="ChEBI" id="CHEBI:456215"/>
        <dbReference type="EC" id="6.1.1.16"/>
    </reaction>
</comment>
<evidence type="ECO:0000313" key="13">
    <source>
        <dbReference type="Proteomes" id="UP000177042"/>
    </source>
</evidence>
<dbReference type="HAMAP" id="MF_00041">
    <property type="entry name" value="Cys_tRNA_synth"/>
    <property type="match status" value="1"/>
</dbReference>
<keyword evidence="9" id="KW-0963">Cytoplasm</keyword>
<evidence type="ECO:0000256" key="4">
    <source>
        <dbReference type="ARBA" id="ARBA00022741"/>
    </source>
</evidence>
<evidence type="ECO:0000313" key="12">
    <source>
        <dbReference type="EMBL" id="OGE26787.1"/>
    </source>
</evidence>
<reference evidence="12 13" key="1">
    <citation type="journal article" date="2016" name="Nat. Commun.">
        <title>Thousands of microbial genomes shed light on interconnected biogeochemical processes in an aquifer system.</title>
        <authorList>
            <person name="Anantharaman K."/>
            <person name="Brown C.T."/>
            <person name="Hug L.A."/>
            <person name="Sharon I."/>
            <person name="Castelle C.J."/>
            <person name="Probst A.J."/>
            <person name="Thomas B.C."/>
            <person name="Singh A."/>
            <person name="Wilkins M.J."/>
            <person name="Karaoz U."/>
            <person name="Brodie E.L."/>
            <person name="Williams K.H."/>
            <person name="Hubbard S.S."/>
            <person name="Banfield J.F."/>
        </authorList>
    </citation>
    <scope>NUCLEOTIDE SEQUENCE [LARGE SCALE GENOMIC DNA]</scope>
</reference>
<evidence type="ECO:0000256" key="6">
    <source>
        <dbReference type="ARBA" id="ARBA00022840"/>
    </source>
</evidence>
<feature type="domain" description="Cysteinyl-tRNA ligase anticodon binding" evidence="11">
    <location>
        <begin position="410"/>
        <end position="452"/>
    </location>
</feature>
<dbReference type="SUPFAM" id="SSF52374">
    <property type="entry name" value="Nucleotidylyl transferase"/>
    <property type="match status" value="1"/>
</dbReference>
<dbReference type="InterPro" id="IPR014729">
    <property type="entry name" value="Rossmann-like_a/b/a_fold"/>
</dbReference>
<evidence type="ECO:0000259" key="11">
    <source>
        <dbReference type="Pfam" id="PF23493"/>
    </source>
</evidence>
<dbReference type="Gene3D" id="1.20.120.640">
    <property type="entry name" value="Anticodon-binding domain of a subclass of class I aminoacyl-tRNA synthetases"/>
    <property type="match status" value="1"/>
</dbReference>
<feature type="short sequence motif" description="'HIGH' region" evidence="9">
    <location>
        <begin position="30"/>
        <end position="40"/>
    </location>
</feature>
<evidence type="ECO:0000256" key="8">
    <source>
        <dbReference type="ARBA" id="ARBA00023146"/>
    </source>
</evidence>
<dbReference type="AlphaFoldDB" id="A0A1F5JDR4"/>
<comment type="caution">
    <text evidence="12">The sequence shown here is derived from an EMBL/GenBank/DDBJ whole genome shotgun (WGS) entry which is preliminary data.</text>
</comment>
<dbReference type="Pfam" id="PF01406">
    <property type="entry name" value="tRNA-synt_1e"/>
    <property type="match status" value="1"/>
</dbReference>
<dbReference type="Gene3D" id="3.40.50.620">
    <property type="entry name" value="HUPs"/>
    <property type="match status" value="1"/>
</dbReference>
<keyword evidence="8 9" id="KW-0030">Aminoacyl-tRNA synthetase</keyword>
<evidence type="ECO:0000256" key="7">
    <source>
        <dbReference type="ARBA" id="ARBA00022917"/>
    </source>
</evidence>
<keyword evidence="5 9" id="KW-0862">Zinc</keyword>
<dbReference type="PANTHER" id="PTHR10890:SF3">
    <property type="entry name" value="CYSTEINE--TRNA LIGASE, CYTOPLASMIC"/>
    <property type="match status" value="1"/>
</dbReference>
<comment type="similarity">
    <text evidence="9">Belongs to the class-I aminoacyl-tRNA synthetase family.</text>
</comment>
<gene>
    <name evidence="9" type="primary">cysS</name>
    <name evidence="12" type="ORF">A3C26_03280</name>
</gene>
<comment type="subunit">
    <text evidence="1 9">Monomer.</text>
</comment>
<dbReference type="GO" id="GO:0006423">
    <property type="term" value="P:cysteinyl-tRNA aminoacylation"/>
    <property type="evidence" value="ECO:0007669"/>
    <property type="project" value="UniProtKB-UniRule"/>
</dbReference>
<dbReference type="PANTHER" id="PTHR10890">
    <property type="entry name" value="CYSTEINYL-TRNA SYNTHETASE"/>
    <property type="match status" value="1"/>
</dbReference>
<accession>A0A1F5JDR4</accession>
<dbReference type="InterPro" id="IPR015803">
    <property type="entry name" value="Cys-tRNA-ligase"/>
</dbReference>
<evidence type="ECO:0000256" key="2">
    <source>
        <dbReference type="ARBA" id="ARBA00022598"/>
    </source>
</evidence>
<feature type="binding site" evidence="9">
    <location>
        <position position="224"/>
    </location>
    <ligand>
        <name>Zn(2+)</name>
        <dbReference type="ChEBI" id="CHEBI:29105"/>
    </ligand>
</feature>
<keyword evidence="6 9" id="KW-0067">ATP-binding</keyword>
<evidence type="ECO:0000259" key="10">
    <source>
        <dbReference type="Pfam" id="PF01406"/>
    </source>
</evidence>
<dbReference type="InterPro" id="IPR009080">
    <property type="entry name" value="tRNAsynth_Ia_anticodon-bd"/>
</dbReference>
<feature type="binding site" evidence="9">
    <location>
        <position position="28"/>
    </location>
    <ligand>
        <name>Zn(2+)</name>
        <dbReference type="ChEBI" id="CHEBI:29105"/>
    </ligand>
</feature>
<dbReference type="InterPro" id="IPR024909">
    <property type="entry name" value="Cys-tRNA/MSH_ligase"/>
</dbReference>
<dbReference type="EC" id="6.1.1.16" evidence="9"/>
<dbReference type="GO" id="GO:0005524">
    <property type="term" value="F:ATP binding"/>
    <property type="evidence" value="ECO:0007669"/>
    <property type="project" value="UniProtKB-UniRule"/>
</dbReference>
<comment type="subcellular location">
    <subcellularLocation>
        <location evidence="9">Cytoplasm</location>
    </subcellularLocation>
</comment>
<dbReference type="GO" id="GO:0008270">
    <property type="term" value="F:zinc ion binding"/>
    <property type="evidence" value="ECO:0007669"/>
    <property type="project" value="UniProtKB-UniRule"/>
</dbReference>
<keyword evidence="7 9" id="KW-0648">Protein biosynthesis</keyword>
<organism evidence="12 13">
    <name type="scientific">Candidatus Daviesbacteria bacterium RIFCSPHIGHO2_02_FULL_39_12</name>
    <dbReference type="NCBI Taxonomy" id="1797770"/>
    <lineage>
        <taxon>Bacteria</taxon>
        <taxon>Candidatus Daviesiibacteriota</taxon>
    </lineage>
</organism>